<evidence type="ECO:0000256" key="6">
    <source>
        <dbReference type="RuleBase" id="RU003660"/>
    </source>
</evidence>
<keyword evidence="3 5" id="KW-0687">Ribonucleoprotein</keyword>
<dbReference type="Proteomes" id="UP000178091">
    <property type="component" value="Unassembled WGS sequence"/>
</dbReference>
<dbReference type="InterPro" id="IPR000630">
    <property type="entry name" value="Ribosomal_uS8"/>
</dbReference>
<dbReference type="GO" id="GO:0006412">
    <property type="term" value="P:translation"/>
    <property type="evidence" value="ECO:0007669"/>
    <property type="project" value="UniProtKB-UniRule"/>
</dbReference>
<dbReference type="GO" id="GO:1990904">
    <property type="term" value="C:ribonucleoprotein complex"/>
    <property type="evidence" value="ECO:0007669"/>
    <property type="project" value="UniProtKB-KW"/>
</dbReference>
<dbReference type="PANTHER" id="PTHR11758">
    <property type="entry name" value="40S RIBOSOMAL PROTEIN S15A"/>
    <property type="match status" value="1"/>
</dbReference>
<keyword evidence="5" id="KW-0699">rRNA-binding</keyword>
<dbReference type="GO" id="GO:0005737">
    <property type="term" value="C:cytoplasm"/>
    <property type="evidence" value="ECO:0007669"/>
    <property type="project" value="UniProtKB-ARBA"/>
</dbReference>
<comment type="caution">
    <text evidence="7">The sequence shown here is derived from an EMBL/GenBank/DDBJ whole genome shotgun (WGS) entry which is preliminary data.</text>
</comment>
<dbReference type="NCBIfam" id="NF001109">
    <property type="entry name" value="PRK00136.1"/>
    <property type="match status" value="1"/>
</dbReference>
<evidence type="ECO:0000256" key="2">
    <source>
        <dbReference type="ARBA" id="ARBA00022980"/>
    </source>
</evidence>
<evidence type="ECO:0000256" key="3">
    <source>
        <dbReference type="ARBA" id="ARBA00023274"/>
    </source>
</evidence>
<dbReference type="Gene3D" id="3.30.1490.10">
    <property type="match status" value="1"/>
</dbReference>
<evidence type="ECO:0000313" key="7">
    <source>
        <dbReference type="EMBL" id="OGC84546.1"/>
    </source>
</evidence>
<name>A0A1F4XSR1_9BACT</name>
<sequence length="127" mass="13730">MVTDPIADFLVRVRNAGLAGKEAVVIPASKMTNALATLLEKEGYVAGVSKKKGSPITVTLAYKNGRPVISGSKRISKPSRRMYMGVREVRPVKRGYGLLVLSTPAGVMTGKEAREKRVGGEVLFEIW</sequence>
<dbReference type="InterPro" id="IPR047863">
    <property type="entry name" value="Ribosomal_uS8_CS"/>
</dbReference>
<dbReference type="SUPFAM" id="SSF56047">
    <property type="entry name" value="Ribosomal protein S8"/>
    <property type="match status" value="1"/>
</dbReference>
<comment type="subunit">
    <text evidence="5">Part of the 30S ribosomal subunit. Contacts proteins S5 and S12.</text>
</comment>
<protein>
    <recommendedName>
        <fullName evidence="4 5">Small ribosomal subunit protein uS8</fullName>
    </recommendedName>
</protein>
<gene>
    <name evidence="5" type="primary">rpsH</name>
    <name evidence="7" type="ORF">A3F55_01050</name>
</gene>
<evidence type="ECO:0000256" key="4">
    <source>
        <dbReference type="ARBA" id="ARBA00035258"/>
    </source>
</evidence>
<evidence type="ECO:0000256" key="1">
    <source>
        <dbReference type="ARBA" id="ARBA00006471"/>
    </source>
</evidence>
<dbReference type="AlphaFoldDB" id="A0A1F4XSR1"/>
<dbReference type="Gene3D" id="3.30.1370.30">
    <property type="match status" value="1"/>
</dbReference>
<dbReference type="FunFam" id="3.30.1490.10:FF:000001">
    <property type="entry name" value="30S ribosomal protein S8"/>
    <property type="match status" value="1"/>
</dbReference>
<proteinExistence type="inferred from homology"/>
<comment type="similarity">
    <text evidence="1 5 6">Belongs to the universal ribosomal protein uS8 family.</text>
</comment>
<keyword evidence="2 5" id="KW-0689">Ribosomal protein</keyword>
<evidence type="ECO:0000313" key="8">
    <source>
        <dbReference type="Proteomes" id="UP000178091"/>
    </source>
</evidence>
<dbReference type="PROSITE" id="PS00053">
    <property type="entry name" value="RIBOSOMAL_S8"/>
    <property type="match status" value="1"/>
</dbReference>
<dbReference type="Pfam" id="PF00410">
    <property type="entry name" value="Ribosomal_S8"/>
    <property type="match status" value="1"/>
</dbReference>
<evidence type="ECO:0000256" key="5">
    <source>
        <dbReference type="HAMAP-Rule" id="MF_01302"/>
    </source>
</evidence>
<dbReference type="GO" id="GO:0003735">
    <property type="term" value="F:structural constituent of ribosome"/>
    <property type="evidence" value="ECO:0007669"/>
    <property type="project" value="InterPro"/>
</dbReference>
<reference evidence="7 8" key="1">
    <citation type="journal article" date="2016" name="Nat. Commun.">
        <title>Thousands of microbial genomes shed light on interconnected biogeochemical processes in an aquifer system.</title>
        <authorList>
            <person name="Anantharaman K."/>
            <person name="Brown C.T."/>
            <person name="Hug L.A."/>
            <person name="Sharon I."/>
            <person name="Castelle C.J."/>
            <person name="Probst A.J."/>
            <person name="Thomas B.C."/>
            <person name="Singh A."/>
            <person name="Wilkins M.J."/>
            <person name="Karaoz U."/>
            <person name="Brodie E.L."/>
            <person name="Williams K.H."/>
            <person name="Hubbard S.S."/>
            <person name="Banfield J.F."/>
        </authorList>
    </citation>
    <scope>NUCLEOTIDE SEQUENCE [LARGE SCALE GENOMIC DNA]</scope>
</reference>
<dbReference type="InterPro" id="IPR035987">
    <property type="entry name" value="Ribosomal_uS8_sf"/>
</dbReference>
<keyword evidence="5" id="KW-0694">RNA-binding</keyword>
<organism evidence="7 8">
    <name type="scientific">Candidatus Adlerbacteria bacterium RIFCSPHIGHO2_12_FULL_53_18</name>
    <dbReference type="NCBI Taxonomy" id="1797242"/>
    <lineage>
        <taxon>Bacteria</taxon>
        <taxon>Candidatus Adleribacteriota</taxon>
    </lineage>
</organism>
<dbReference type="GO" id="GO:0005840">
    <property type="term" value="C:ribosome"/>
    <property type="evidence" value="ECO:0007669"/>
    <property type="project" value="UniProtKB-KW"/>
</dbReference>
<dbReference type="HAMAP" id="MF_01302_B">
    <property type="entry name" value="Ribosomal_uS8_B"/>
    <property type="match status" value="1"/>
</dbReference>
<comment type="function">
    <text evidence="5">One of the primary rRNA binding proteins, it binds directly to 16S rRNA central domain where it helps coordinate assembly of the platform of the 30S subunit.</text>
</comment>
<accession>A0A1F4XSR1</accession>
<dbReference type="GO" id="GO:0019843">
    <property type="term" value="F:rRNA binding"/>
    <property type="evidence" value="ECO:0007669"/>
    <property type="project" value="UniProtKB-UniRule"/>
</dbReference>
<dbReference type="EMBL" id="MEWW01000014">
    <property type="protein sequence ID" value="OGC84546.1"/>
    <property type="molecule type" value="Genomic_DNA"/>
</dbReference>